<feature type="domain" description="Pseudouridine synthase RsuA/RluA-like" evidence="5">
    <location>
        <begin position="148"/>
        <end position="296"/>
    </location>
</feature>
<dbReference type="InterPro" id="IPR006224">
    <property type="entry name" value="PsdUridine_synth_RluA-like_CS"/>
</dbReference>
<dbReference type="NCBIfam" id="TIGR00005">
    <property type="entry name" value="rluA_subfam"/>
    <property type="match status" value="1"/>
</dbReference>
<dbReference type="GO" id="GO:0003723">
    <property type="term" value="F:RNA binding"/>
    <property type="evidence" value="ECO:0007669"/>
    <property type="project" value="UniProtKB-KW"/>
</dbReference>
<name>A0AAV7JNP0_9METZ</name>
<feature type="compositionally biased region" description="Polar residues" evidence="4">
    <location>
        <begin position="1"/>
        <end position="15"/>
    </location>
</feature>
<dbReference type="GO" id="GO:0000455">
    <property type="term" value="P:enzyme-directed rRNA pseudouridine synthesis"/>
    <property type="evidence" value="ECO:0007669"/>
    <property type="project" value="TreeGrafter"/>
</dbReference>
<evidence type="ECO:0000259" key="5">
    <source>
        <dbReference type="Pfam" id="PF00849"/>
    </source>
</evidence>
<keyword evidence="7" id="KW-1185">Reference proteome</keyword>
<accession>A0AAV7JNP0</accession>
<organism evidence="6 7">
    <name type="scientific">Oopsacas minuta</name>
    <dbReference type="NCBI Taxonomy" id="111878"/>
    <lineage>
        <taxon>Eukaryota</taxon>
        <taxon>Metazoa</taxon>
        <taxon>Porifera</taxon>
        <taxon>Hexactinellida</taxon>
        <taxon>Hexasterophora</taxon>
        <taxon>Lyssacinosida</taxon>
        <taxon>Leucopsacidae</taxon>
        <taxon>Oopsacas</taxon>
    </lineage>
</organism>
<dbReference type="GO" id="GO:0009982">
    <property type="term" value="F:pseudouridine synthase activity"/>
    <property type="evidence" value="ECO:0007669"/>
    <property type="project" value="InterPro"/>
</dbReference>
<comment type="catalytic activity">
    <reaction evidence="3">
        <text>a uridine in RNA = a pseudouridine in RNA</text>
        <dbReference type="Rhea" id="RHEA:48348"/>
        <dbReference type="Rhea" id="RHEA-COMP:12068"/>
        <dbReference type="Rhea" id="RHEA-COMP:12069"/>
        <dbReference type="ChEBI" id="CHEBI:65314"/>
        <dbReference type="ChEBI" id="CHEBI:65315"/>
    </reaction>
</comment>
<evidence type="ECO:0000256" key="2">
    <source>
        <dbReference type="PROSITE-ProRule" id="PRU00182"/>
    </source>
</evidence>
<feature type="active site" evidence="1">
    <location>
        <position position="190"/>
    </location>
</feature>
<dbReference type="InterPro" id="IPR006225">
    <property type="entry name" value="PsdUridine_synth_RluC/D"/>
</dbReference>
<dbReference type="EC" id="5.4.99.-" evidence="3"/>
<gene>
    <name evidence="6" type="ORF">LOD99_5851</name>
</gene>
<evidence type="ECO:0000256" key="4">
    <source>
        <dbReference type="SAM" id="MobiDB-lite"/>
    </source>
</evidence>
<dbReference type="SUPFAM" id="SSF55120">
    <property type="entry name" value="Pseudouridine synthase"/>
    <property type="match status" value="1"/>
</dbReference>
<dbReference type="PROSITE" id="PS50889">
    <property type="entry name" value="S4"/>
    <property type="match status" value="1"/>
</dbReference>
<evidence type="ECO:0000313" key="7">
    <source>
        <dbReference type="Proteomes" id="UP001165289"/>
    </source>
</evidence>
<keyword evidence="3" id="KW-0413">Isomerase</keyword>
<evidence type="ECO:0000256" key="1">
    <source>
        <dbReference type="PIRSR" id="PIRSR606225-1"/>
    </source>
</evidence>
<dbReference type="PANTHER" id="PTHR21600">
    <property type="entry name" value="MITOCHONDRIAL RNA PSEUDOURIDINE SYNTHASE"/>
    <property type="match status" value="1"/>
</dbReference>
<comment type="caution">
    <text evidence="6">The sequence shown here is derived from an EMBL/GenBank/DDBJ whole genome shotgun (WGS) entry which is preliminary data.</text>
</comment>
<sequence length="468" mass="54840">MASNQSPSNSYSETISKPFRKNRDHPEYDTRGKKKFKLRDNDHSDLCHFHREHSLQFLKPYFFNFHSNAKARWFDRSIIDVTCTEFTSRSYEYYAKVINNGRLRLNGAKITNVEVKVKNGDILTHLVHRHEPPVLTTPIEILFKNEDMFVINKPSSIPVHPSGRYHFNTLLNILRLEYGFEDIFSVHRLDRLTSGIMIFARNSKKSRQLSNFLQKREIEKEYVCLVNGKFPDSIMVNEPIKCVSHNIGVCQITCDKDEGKQSETYFQLLAFNGERSLLLCKPRTGRMHQIRVHLQHLGFPIVNDPIYNHPAWELPKYEKSKPMPPEKVEEMVKIFVKQIDQQENTQNEPIIKESSVCKDIRPSKIADDHIMQYPLDYGGINLTQTELQAIYAKLNPNPDDLCVDCHALKNIPQMSMFLHALSYSSPDWEFRTKLPDWAQEFEFDTKSEYKDYIHIKEMKKEELPPSKQ</sequence>
<proteinExistence type="inferred from homology"/>
<evidence type="ECO:0000313" key="6">
    <source>
        <dbReference type="EMBL" id="KAI6650414.1"/>
    </source>
</evidence>
<dbReference type="PANTHER" id="PTHR21600:SF40">
    <property type="entry name" value="PSEUDOURIDYLATE SYNTHASE RPUSD2"/>
    <property type="match status" value="1"/>
</dbReference>
<evidence type="ECO:0000256" key="3">
    <source>
        <dbReference type="RuleBase" id="RU362028"/>
    </source>
</evidence>
<dbReference type="EMBL" id="JAKMXF010000311">
    <property type="protein sequence ID" value="KAI6650414.1"/>
    <property type="molecule type" value="Genomic_DNA"/>
</dbReference>
<reference evidence="6 7" key="1">
    <citation type="journal article" date="2023" name="BMC Biol.">
        <title>The compact genome of the sponge Oopsacas minuta (Hexactinellida) is lacking key metazoan core genes.</title>
        <authorList>
            <person name="Santini S."/>
            <person name="Schenkelaars Q."/>
            <person name="Jourda C."/>
            <person name="Duchesne M."/>
            <person name="Belahbib H."/>
            <person name="Rocher C."/>
            <person name="Selva M."/>
            <person name="Riesgo A."/>
            <person name="Vervoort M."/>
            <person name="Leys S.P."/>
            <person name="Kodjabachian L."/>
            <person name="Le Bivic A."/>
            <person name="Borchiellini C."/>
            <person name="Claverie J.M."/>
            <person name="Renard E."/>
        </authorList>
    </citation>
    <scope>NUCLEOTIDE SEQUENCE [LARGE SCALE GENOMIC DNA]</scope>
    <source>
        <strain evidence="6">SPO-2</strain>
    </source>
</reference>
<protein>
    <recommendedName>
        <fullName evidence="3">Pseudouridine synthase</fullName>
        <ecNumber evidence="3">5.4.99.-</ecNumber>
    </recommendedName>
</protein>
<dbReference type="Gene3D" id="3.30.2350.10">
    <property type="entry name" value="Pseudouridine synthase"/>
    <property type="match status" value="1"/>
</dbReference>
<feature type="region of interest" description="Disordered" evidence="4">
    <location>
        <begin position="1"/>
        <end position="35"/>
    </location>
</feature>
<keyword evidence="2" id="KW-0694">RNA-binding</keyword>
<comment type="function">
    <text evidence="3">Responsible for synthesis of pseudouridine from uracil.</text>
</comment>
<dbReference type="Pfam" id="PF00849">
    <property type="entry name" value="PseudoU_synth_2"/>
    <property type="match status" value="1"/>
</dbReference>
<dbReference type="InterPro" id="IPR006145">
    <property type="entry name" value="PsdUridine_synth_RsuA/RluA"/>
</dbReference>
<dbReference type="InterPro" id="IPR050188">
    <property type="entry name" value="RluA_PseudoU_synthase"/>
</dbReference>
<comment type="similarity">
    <text evidence="3">Belongs to the pseudouridine synthase RluA family.</text>
</comment>
<dbReference type="CDD" id="cd02557">
    <property type="entry name" value="PseudoU_synth_ScRIB2"/>
    <property type="match status" value="1"/>
</dbReference>
<dbReference type="AlphaFoldDB" id="A0AAV7JNP0"/>
<dbReference type="PROSITE" id="PS01129">
    <property type="entry name" value="PSI_RLU"/>
    <property type="match status" value="1"/>
</dbReference>
<dbReference type="Proteomes" id="UP001165289">
    <property type="component" value="Unassembled WGS sequence"/>
</dbReference>
<dbReference type="InterPro" id="IPR020103">
    <property type="entry name" value="PsdUridine_synth_cat_dom_sf"/>
</dbReference>